<proteinExistence type="predicted"/>
<evidence type="ECO:0000313" key="6">
    <source>
        <dbReference type="EMBL" id="KAL0960435.1"/>
    </source>
</evidence>
<dbReference type="Proteomes" id="UP001556367">
    <property type="component" value="Unassembled WGS sequence"/>
</dbReference>
<dbReference type="EMBL" id="JASNQZ010000001">
    <property type="protein sequence ID" value="KAL0960435.1"/>
    <property type="molecule type" value="Genomic_DNA"/>
</dbReference>
<comment type="caution">
    <text evidence="6">The sequence shown here is derived from an EMBL/GenBank/DDBJ whole genome shotgun (WGS) entry which is preliminary data.</text>
</comment>
<comment type="subcellular location">
    <subcellularLocation>
        <location evidence="1">Membrane</location>
        <topology evidence="1">Multi-pass membrane protein</topology>
    </subcellularLocation>
</comment>
<evidence type="ECO:0000256" key="4">
    <source>
        <dbReference type="ARBA" id="ARBA00023136"/>
    </source>
</evidence>
<evidence type="ECO:0000256" key="3">
    <source>
        <dbReference type="ARBA" id="ARBA00022989"/>
    </source>
</evidence>
<evidence type="ECO:0000256" key="5">
    <source>
        <dbReference type="SAM" id="Phobius"/>
    </source>
</evidence>
<accession>A0ABR3JYD5</accession>
<dbReference type="InterPro" id="IPR044878">
    <property type="entry name" value="UbiA_sf"/>
</dbReference>
<evidence type="ECO:0000256" key="1">
    <source>
        <dbReference type="ARBA" id="ARBA00004141"/>
    </source>
</evidence>
<feature type="transmembrane region" description="Helical" evidence="5">
    <location>
        <begin position="224"/>
        <end position="254"/>
    </location>
</feature>
<dbReference type="PANTHER" id="PTHR42723:SF1">
    <property type="entry name" value="CHLOROPHYLL SYNTHASE, CHLOROPLASTIC"/>
    <property type="match status" value="1"/>
</dbReference>
<name>A0ABR3JYD5_9AGAR</name>
<feature type="transmembrane region" description="Helical" evidence="5">
    <location>
        <begin position="103"/>
        <end position="128"/>
    </location>
</feature>
<dbReference type="InterPro" id="IPR000537">
    <property type="entry name" value="UbiA_prenyltransferase"/>
</dbReference>
<evidence type="ECO:0000313" key="7">
    <source>
        <dbReference type="Proteomes" id="UP001556367"/>
    </source>
</evidence>
<dbReference type="InterPro" id="IPR050475">
    <property type="entry name" value="Prenyltransferase_related"/>
</dbReference>
<protein>
    <submittedName>
        <fullName evidence="6">Uncharacterized protein</fullName>
    </submittedName>
</protein>
<dbReference type="Pfam" id="PF01040">
    <property type="entry name" value="UbiA"/>
    <property type="match status" value="1"/>
</dbReference>
<evidence type="ECO:0000256" key="2">
    <source>
        <dbReference type="ARBA" id="ARBA00022692"/>
    </source>
</evidence>
<keyword evidence="2 5" id="KW-0812">Transmembrane</keyword>
<keyword evidence="7" id="KW-1185">Reference proteome</keyword>
<keyword evidence="4 5" id="KW-0472">Membrane</keyword>
<gene>
    <name evidence="6" type="ORF">HGRIS_005478</name>
</gene>
<dbReference type="PANTHER" id="PTHR42723">
    <property type="entry name" value="CHLOROPHYLL SYNTHASE"/>
    <property type="match status" value="1"/>
</dbReference>
<reference evidence="7" key="1">
    <citation type="submission" date="2024-06" db="EMBL/GenBank/DDBJ databases">
        <title>Multi-omics analyses provide insights into the biosynthesis of the anticancer antibiotic pleurotin in Hohenbuehelia grisea.</title>
        <authorList>
            <person name="Weaver J.A."/>
            <person name="Alberti F."/>
        </authorList>
    </citation>
    <scope>NUCLEOTIDE SEQUENCE [LARGE SCALE GENOMIC DNA]</scope>
    <source>
        <strain evidence="7">T-177</strain>
    </source>
</reference>
<dbReference type="CDD" id="cd13965">
    <property type="entry name" value="PT_UbiA_3"/>
    <property type="match status" value="1"/>
</dbReference>
<sequence length="274" mass="30891">MNQEMEDRHALRHILYHANSVFLFIKSDVKSVVIPITISAILAARAPSATRVARVILWISIHLLQFCVSNQILSPLEDSRNKPWRPIPSGRVSIRKAQLCRWWLVPFCFLMSLSLGAFVPSLLLSVAIVLHNELGLDSHWLSRNLLNAAAYTLFDLGATIIACHGVNAIPPPPMNQLFIMNSLIIFTTIHAQDFRDEEGDRLQGRRTLPIVSPSLSRTSMLVTLLLWSLSLAVFVTRSVPTAALVLCLGLRFYFIRSETADRTSYTLYNIWLMV</sequence>
<keyword evidence="3 5" id="KW-1133">Transmembrane helix</keyword>
<organism evidence="6 7">
    <name type="scientific">Hohenbuehelia grisea</name>
    <dbReference type="NCBI Taxonomy" id="104357"/>
    <lineage>
        <taxon>Eukaryota</taxon>
        <taxon>Fungi</taxon>
        <taxon>Dikarya</taxon>
        <taxon>Basidiomycota</taxon>
        <taxon>Agaricomycotina</taxon>
        <taxon>Agaricomycetes</taxon>
        <taxon>Agaricomycetidae</taxon>
        <taxon>Agaricales</taxon>
        <taxon>Pleurotineae</taxon>
        <taxon>Pleurotaceae</taxon>
        <taxon>Hohenbuehelia</taxon>
    </lineage>
</organism>
<dbReference type="Gene3D" id="1.10.357.140">
    <property type="entry name" value="UbiA prenyltransferase"/>
    <property type="match status" value="1"/>
</dbReference>